<dbReference type="VEuPathDB" id="FungiDB:PSTT_10862"/>
<gene>
    <name evidence="2" type="ORF">PSTT_10862</name>
</gene>
<feature type="compositionally biased region" description="Basic residues" evidence="1">
    <location>
        <begin position="98"/>
        <end position="108"/>
    </location>
</feature>
<feature type="compositionally biased region" description="Basic and acidic residues" evidence="1">
    <location>
        <begin position="123"/>
        <end position="135"/>
    </location>
</feature>
<dbReference type="Proteomes" id="UP000239156">
    <property type="component" value="Unassembled WGS sequence"/>
</dbReference>
<sequence>MASSIQQLRSDIAKLRQLTLDIQNSKNINKNEHQEQQPSLSRDPRLKKSVTSNTIHRSATVPPPPVTAPIVSATVPEQLNNSDPRYFHQPVHSSSRPTSHRSHSHNRGGRSIGEEEEEEEEEGVIKENEEEERFRSPPKRSFTGRSRERARTELPQTGKNYPQEEEEGGNEGNGWRSDNDEDHRLEIEHRRYQEEMKRYFEDLEVYKRKMRHRLAISSSHHSHDLPLQEREEAPTARTRIPTKRRNSTDEYFMRSLETVEDTSTIRTKRFSLAEDRSTLPESHHTDQEEEEEDMMSGNHKKKKVDPERETVEAATVLLGLGSTRPPSIPHCSTTTTTINTDLDSHMKPPPDSSLAGAQPGSPIIVDSHTQIIDDLVDIPHATDLAAISLLSNPH</sequence>
<comment type="caution">
    <text evidence="2">The sequence shown here is derived from an EMBL/GenBank/DDBJ whole genome shotgun (WGS) entry which is preliminary data.</text>
</comment>
<organism evidence="2 3">
    <name type="scientific">Puccinia striiformis</name>
    <dbReference type="NCBI Taxonomy" id="27350"/>
    <lineage>
        <taxon>Eukaryota</taxon>
        <taxon>Fungi</taxon>
        <taxon>Dikarya</taxon>
        <taxon>Basidiomycota</taxon>
        <taxon>Pucciniomycotina</taxon>
        <taxon>Pucciniomycetes</taxon>
        <taxon>Pucciniales</taxon>
        <taxon>Pucciniaceae</taxon>
        <taxon>Puccinia</taxon>
    </lineage>
</organism>
<dbReference type="VEuPathDB" id="FungiDB:PSHT_03963"/>
<dbReference type="AlphaFoldDB" id="A0A2S4V2S8"/>
<feature type="region of interest" description="Disordered" evidence="1">
    <location>
        <begin position="270"/>
        <end position="308"/>
    </location>
</feature>
<protein>
    <submittedName>
        <fullName evidence="2">Uncharacterized protein</fullName>
    </submittedName>
</protein>
<feature type="region of interest" description="Disordered" evidence="1">
    <location>
        <begin position="25"/>
        <end position="181"/>
    </location>
</feature>
<evidence type="ECO:0000256" key="1">
    <source>
        <dbReference type="SAM" id="MobiDB-lite"/>
    </source>
</evidence>
<accession>A0A2S4V2S8</accession>
<feature type="region of interest" description="Disordered" evidence="1">
    <location>
        <begin position="217"/>
        <end position="247"/>
    </location>
</feature>
<evidence type="ECO:0000313" key="3">
    <source>
        <dbReference type="Proteomes" id="UP000239156"/>
    </source>
</evidence>
<name>A0A2S4V2S8_9BASI</name>
<evidence type="ECO:0000313" key="2">
    <source>
        <dbReference type="EMBL" id="POW03780.1"/>
    </source>
</evidence>
<proteinExistence type="predicted"/>
<keyword evidence="3" id="KW-1185">Reference proteome</keyword>
<feature type="compositionally biased region" description="Basic and acidic residues" evidence="1">
    <location>
        <begin position="221"/>
        <end position="234"/>
    </location>
</feature>
<reference evidence="2" key="1">
    <citation type="submission" date="2017-12" db="EMBL/GenBank/DDBJ databases">
        <title>Gene loss provides genomic basis for host adaptation in cereal stripe rust fungi.</title>
        <authorList>
            <person name="Xia C."/>
        </authorList>
    </citation>
    <scope>NUCLEOTIDE SEQUENCE [LARGE SCALE GENOMIC DNA]</scope>
    <source>
        <strain evidence="2">93-210</strain>
    </source>
</reference>
<feature type="compositionally biased region" description="Basic and acidic residues" evidence="1">
    <location>
        <begin position="271"/>
        <end position="286"/>
    </location>
</feature>
<dbReference type="EMBL" id="PKSL01000120">
    <property type="protein sequence ID" value="POW03780.1"/>
    <property type="molecule type" value="Genomic_DNA"/>
</dbReference>